<feature type="compositionally biased region" description="Basic and acidic residues" evidence="8">
    <location>
        <begin position="47"/>
        <end position="64"/>
    </location>
</feature>
<dbReference type="EMBL" id="JBBPHU010000002">
    <property type="protein sequence ID" value="KAK7521687.1"/>
    <property type="molecule type" value="Genomic_DNA"/>
</dbReference>
<keyword evidence="3 7" id="KW-0813">Transport</keyword>
<name>A0ABR1KU33_9PEZI</name>
<dbReference type="Gene3D" id="1.20.1250.20">
    <property type="entry name" value="MFS general substrate transporter like domains"/>
    <property type="match status" value="1"/>
</dbReference>
<evidence type="ECO:0000256" key="4">
    <source>
        <dbReference type="ARBA" id="ARBA00022692"/>
    </source>
</evidence>
<feature type="transmembrane region" description="Helical" evidence="9">
    <location>
        <begin position="359"/>
        <end position="380"/>
    </location>
</feature>
<comment type="caution">
    <text evidence="11">The sequence shown here is derived from an EMBL/GenBank/DDBJ whole genome shotgun (WGS) entry which is preliminary data.</text>
</comment>
<feature type="transmembrane region" description="Helical" evidence="9">
    <location>
        <begin position="495"/>
        <end position="516"/>
    </location>
</feature>
<dbReference type="InterPro" id="IPR005828">
    <property type="entry name" value="MFS_sugar_transport-like"/>
</dbReference>
<keyword evidence="5 9" id="KW-1133">Transmembrane helix</keyword>
<feature type="transmembrane region" description="Helical" evidence="9">
    <location>
        <begin position="457"/>
        <end position="474"/>
    </location>
</feature>
<evidence type="ECO:0000259" key="10">
    <source>
        <dbReference type="PROSITE" id="PS50850"/>
    </source>
</evidence>
<dbReference type="InterPro" id="IPR020846">
    <property type="entry name" value="MFS_dom"/>
</dbReference>
<organism evidence="11 12">
    <name type="scientific">Phyllosticta citriasiana</name>
    <dbReference type="NCBI Taxonomy" id="595635"/>
    <lineage>
        <taxon>Eukaryota</taxon>
        <taxon>Fungi</taxon>
        <taxon>Dikarya</taxon>
        <taxon>Ascomycota</taxon>
        <taxon>Pezizomycotina</taxon>
        <taxon>Dothideomycetes</taxon>
        <taxon>Dothideomycetes incertae sedis</taxon>
        <taxon>Botryosphaeriales</taxon>
        <taxon>Phyllostictaceae</taxon>
        <taxon>Phyllosticta</taxon>
    </lineage>
</organism>
<dbReference type="PROSITE" id="PS00217">
    <property type="entry name" value="SUGAR_TRANSPORT_2"/>
    <property type="match status" value="1"/>
</dbReference>
<feature type="transmembrane region" description="Helical" evidence="9">
    <location>
        <begin position="522"/>
        <end position="543"/>
    </location>
</feature>
<comment type="subcellular location">
    <subcellularLocation>
        <location evidence="1">Membrane</location>
        <topology evidence="1">Multi-pass membrane protein</topology>
    </subcellularLocation>
</comment>
<dbReference type="PANTHER" id="PTHR48022">
    <property type="entry name" value="PLASTIDIC GLUCOSE TRANSPORTER 4"/>
    <property type="match status" value="1"/>
</dbReference>
<feature type="transmembrane region" description="Helical" evidence="9">
    <location>
        <begin position="128"/>
        <end position="147"/>
    </location>
</feature>
<dbReference type="Pfam" id="PF00083">
    <property type="entry name" value="Sugar_tr"/>
    <property type="match status" value="1"/>
</dbReference>
<evidence type="ECO:0000256" key="6">
    <source>
        <dbReference type="ARBA" id="ARBA00023136"/>
    </source>
</evidence>
<dbReference type="Proteomes" id="UP001363622">
    <property type="component" value="Unassembled WGS sequence"/>
</dbReference>
<dbReference type="InterPro" id="IPR005829">
    <property type="entry name" value="Sugar_transporter_CS"/>
</dbReference>
<dbReference type="NCBIfam" id="TIGR00879">
    <property type="entry name" value="SP"/>
    <property type="match status" value="1"/>
</dbReference>
<dbReference type="PROSITE" id="PS50850">
    <property type="entry name" value="MFS"/>
    <property type="match status" value="1"/>
</dbReference>
<feature type="transmembrane region" description="Helical" evidence="9">
    <location>
        <begin position="184"/>
        <end position="206"/>
    </location>
</feature>
<evidence type="ECO:0000256" key="2">
    <source>
        <dbReference type="ARBA" id="ARBA00010992"/>
    </source>
</evidence>
<evidence type="ECO:0000256" key="3">
    <source>
        <dbReference type="ARBA" id="ARBA00022448"/>
    </source>
</evidence>
<dbReference type="SUPFAM" id="SSF103473">
    <property type="entry name" value="MFS general substrate transporter"/>
    <property type="match status" value="1"/>
</dbReference>
<feature type="transmembrane region" description="Helical" evidence="9">
    <location>
        <begin position="81"/>
        <end position="108"/>
    </location>
</feature>
<feature type="region of interest" description="Disordered" evidence="8">
    <location>
        <begin position="1"/>
        <end position="27"/>
    </location>
</feature>
<dbReference type="InterPro" id="IPR036259">
    <property type="entry name" value="MFS_trans_sf"/>
</dbReference>
<sequence>MAVPTSTASDAEADSIDNSTADDTTATTVMDKVPDHVAAQVKSIDQQPHKEVAPTRSDRPVCETRESYGPPGFRGLLTSHYVLLCASFSAMGGLLFGYDQGVVSVILVMPQFLEWFPQVSASAPGGGFYKGLLTAMIELGALLGAFNQGWIADKVSRKYSIVLAVIIFTIGSALQTAAQDYAMLVVARLIGGIGIGMLSMVAPLFISEISPPEIRGALLVLEEFSIVFGIVVAYWITYGTRFIAGVWSWRLPFVLQILPGLVLGFGILFMPFSPRWLASKGRDQESLKNLAKLRQLPSSDSRVIQEWYDIRAEVAFHAEIASERHPKLFGSRNKIDRIKLELVAWVDCFRRGCWRRTHVGMGLMFFQQFVGINALIYYAPTLFETMGQEYDMQLVLAGVLNVAQLVGVASSVWSMDRYGRRPLLLWGAVVMCVSHVIIAILVGLFDDNWPAHKAQGWTSVAFLFVYMLAFGASWGPVPWAMPAEIFPSSLRAKGVALSTCSNWLNNFIIGLITPPLVQNTGFGAYTFFAVFCLLALLWTFFFIPETNGRSLEQMDQVFKDLSSEEEDAKRARIEAAMMGSIQVASDQGSVAV</sequence>
<feature type="transmembrane region" description="Helical" evidence="9">
    <location>
        <begin position="249"/>
        <end position="272"/>
    </location>
</feature>
<comment type="similarity">
    <text evidence="2 7">Belongs to the major facilitator superfamily. Sugar transporter (TC 2.A.1.1) family.</text>
</comment>
<dbReference type="PROSITE" id="PS00216">
    <property type="entry name" value="SUGAR_TRANSPORT_1"/>
    <property type="match status" value="1"/>
</dbReference>
<evidence type="ECO:0000313" key="12">
    <source>
        <dbReference type="Proteomes" id="UP001363622"/>
    </source>
</evidence>
<reference evidence="11 12" key="1">
    <citation type="submission" date="2024-04" db="EMBL/GenBank/DDBJ databases">
        <title>Phyllosticta paracitricarpa is synonymous to the EU quarantine fungus P. citricarpa based on phylogenomic analyses.</title>
        <authorList>
            <consortium name="Lawrence Berkeley National Laboratory"/>
            <person name="Van Ingen-Buijs V.A."/>
            <person name="Van Westerhoven A.C."/>
            <person name="Haridas S."/>
            <person name="Skiadas P."/>
            <person name="Martin F."/>
            <person name="Groenewald J.Z."/>
            <person name="Crous P.W."/>
            <person name="Seidl M.F."/>
        </authorList>
    </citation>
    <scope>NUCLEOTIDE SEQUENCE [LARGE SCALE GENOMIC DNA]</scope>
    <source>
        <strain evidence="11 12">CBS 123371</strain>
    </source>
</reference>
<evidence type="ECO:0000256" key="8">
    <source>
        <dbReference type="SAM" id="MobiDB-lite"/>
    </source>
</evidence>
<gene>
    <name evidence="11" type="ORF">IWZ03DRAFT_99591</name>
</gene>
<dbReference type="InterPro" id="IPR003663">
    <property type="entry name" value="Sugar/inositol_transpt"/>
</dbReference>
<feature type="region of interest" description="Disordered" evidence="8">
    <location>
        <begin position="43"/>
        <end position="64"/>
    </location>
</feature>
<feature type="transmembrane region" description="Helical" evidence="9">
    <location>
        <begin position="218"/>
        <end position="237"/>
    </location>
</feature>
<feature type="transmembrane region" description="Helical" evidence="9">
    <location>
        <begin position="424"/>
        <end position="445"/>
    </location>
</feature>
<evidence type="ECO:0000256" key="7">
    <source>
        <dbReference type="RuleBase" id="RU003346"/>
    </source>
</evidence>
<accession>A0ABR1KU33</accession>
<keyword evidence="6 9" id="KW-0472">Membrane</keyword>
<evidence type="ECO:0000256" key="1">
    <source>
        <dbReference type="ARBA" id="ARBA00004141"/>
    </source>
</evidence>
<proteinExistence type="inferred from homology"/>
<dbReference type="PANTHER" id="PTHR48022:SF14">
    <property type="entry name" value="MAJOR FACILITATOR SUPERFAMILY (MFS) PROFILE DOMAIN-CONTAINING PROTEIN-RELATED"/>
    <property type="match status" value="1"/>
</dbReference>
<feature type="transmembrane region" description="Helical" evidence="9">
    <location>
        <begin position="159"/>
        <end position="178"/>
    </location>
</feature>
<feature type="domain" description="Major facilitator superfamily (MFS) profile" evidence="10">
    <location>
        <begin position="85"/>
        <end position="547"/>
    </location>
</feature>
<protein>
    <submittedName>
        <fullName evidence="11">MFS monosaccharide transporter</fullName>
    </submittedName>
</protein>
<keyword evidence="4 9" id="KW-0812">Transmembrane</keyword>
<dbReference type="InterPro" id="IPR050360">
    <property type="entry name" value="MFS_Sugar_Transporters"/>
</dbReference>
<evidence type="ECO:0000313" key="11">
    <source>
        <dbReference type="EMBL" id="KAK7521687.1"/>
    </source>
</evidence>
<dbReference type="PRINTS" id="PR00171">
    <property type="entry name" value="SUGRTRNSPORT"/>
</dbReference>
<feature type="transmembrane region" description="Helical" evidence="9">
    <location>
        <begin position="392"/>
        <end position="412"/>
    </location>
</feature>
<evidence type="ECO:0000256" key="5">
    <source>
        <dbReference type="ARBA" id="ARBA00022989"/>
    </source>
</evidence>
<keyword evidence="12" id="KW-1185">Reference proteome</keyword>
<evidence type="ECO:0000256" key="9">
    <source>
        <dbReference type="SAM" id="Phobius"/>
    </source>
</evidence>